<evidence type="ECO:0000313" key="2">
    <source>
        <dbReference type="EMBL" id="PTQ95535.1"/>
    </source>
</evidence>
<dbReference type="Gene3D" id="3.30.450.20">
    <property type="entry name" value="PAS domain"/>
    <property type="match status" value="1"/>
</dbReference>
<dbReference type="Proteomes" id="UP000244168">
    <property type="component" value="Unassembled WGS sequence"/>
</dbReference>
<name>A0A2T5J7T6_9SPHI</name>
<dbReference type="OrthoDB" id="9811889at2"/>
<dbReference type="Pfam" id="PF08448">
    <property type="entry name" value="PAS_4"/>
    <property type="match status" value="1"/>
</dbReference>
<evidence type="ECO:0000313" key="3">
    <source>
        <dbReference type="Proteomes" id="UP000244168"/>
    </source>
</evidence>
<reference evidence="2 3" key="1">
    <citation type="submission" date="2018-04" db="EMBL/GenBank/DDBJ databases">
        <title>Genomic Encyclopedia of Archaeal and Bacterial Type Strains, Phase II (KMG-II): from individual species to whole genera.</title>
        <authorList>
            <person name="Goeker M."/>
        </authorList>
    </citation>
    <scope>NUCLEOTIDE SEQUENCE [LARGE SCALE GENOMIC DNA]</scope>
    <source>
        <strain evidence="2 3">DSM 26809</strain>
    </source>
</reference>
<sequence length="206" mass="22933">MSGSIRLNSDALLAILNLSKDATAIYTGADIVVQMANDAMISYWGKDRSIIGKPLLEAVPELAGQPFIGLLQDVWRTGKTYEARDTSAELKIDGKLTTFYFDFAYRALLNELGETYAILHTTTDVTESVQNRHALEEVRRAEVARTRALRESELNLRLVIQQAPVAIAISAGRNILLRLPIVTPLRCGGVARMKCYTYPFWKPCQS</sequence>
<dbReference type="SUPFAM" id="SSF55785">
    <property type="entry name" value="PYP-like sensor domain (PAS domain)"/>
    <property type="match status" value="1"/>
</dbReference>
<organism evidence="2 3">
    <name type="scientific">Mucilaginibacter yixingensis</name>
    <dbReference type="NCBI Taxonomy" id="1295612"/>
    <lineage>
        <taxon>Bacteria</taxon>
        <taxon>Pseudomonadati</taxon>
        <taxon>Bacteroidota</taxon>
        <taxon>Sphingobacteriia</taxon>
        <taxon>Sphingobacteriales</taxon>
        <taxon>Sphingobacteriaceae</taxon>
        <taxon>Mucilaginibacter</taxon>
    </lineage>
</organism>
<dbReference type="EMBL" id="QAOQ01000005">
    <property type="protein sequence ID" value="PTQ95535.1"/>
    <property type="molecule type" value="Genomic_DNA"/>
</dbReference>
<dbReference type="InterPro" id="IPR013656">
    <property type="entry name" value="PAS_4"/>
</dbReference>
<feature type="domain" description="PAS fold-4" evidence="1">
    <location>
        <begin position="20"/>
        <end position="129"/>
    </location>
</feature>
<evidence type="ECO:0000259" key="1">
    <source>
        <dbReference type="Pfam" id="PF08448"/>
    </source>
</evidence>
<gene>
    <name evidence="2" type="ORF">C8P68_10540</name>
</gene>
<keyword evidence="3" id="KW-1185">Reference proteome</keyword>
<dbReference type="InterPro" id="IPR035965">
    <property type="entry name" value="PAS-like_dom_sf"/>
</dbReference>
<dbReference type="AlphaFoldDB" id="A0A2T5J7T6"/>
<comment type="caution">
    <text evidence="2">The sequence shown here is derived from an EMBL/GenBank/DDBJ whole genome shotgun (WGS) entry which is preliminary data.</text>
</comment>
<accession>A0A2T5J7T6</accession>
<protein>
    <submittedName>
        <fullName evidence="2">PAS domain-containing protein</fullName>
    </submittedName>
</protein>
<dbReference type="RefSeq" id="WP_107829048.1">
    <property type="nucleotide sequence ID" value="NZ_CP160205.1"/>
</dbReference>
<proteinExistence type="predicted"/>